<reference evidence="2" key="1">
    <citation type="submission" date="2021-04" db="EMBL/GenBank/DDBJ databases">
        <title>Genome based classification of Actinospica acidithermotolerans sp. nov., an actinobacterium isolated from an Indonesian hot spring.</title>
        <authorList>
            <person name="Kusuma A.B."/>
            <person name="Putra K.E."/>
            <person name="Nafisah S."/>
            <person name="Loh J."/>
            <person name="Nouioui I."/>
            <person name="Goodfellow M."/>
        </authorList>
    </citation>
    <scope>NUCLEOTIDE SEQUENCE</scope>
    <source>
        <strain evidence="2">CSCA 57</strain>
    </source>
</reference>
<evidence type="ECO:0000256" key="1">
    <source>
        <dbReference type="SAM" id="MobiDB-lite"/>
    </source>
</evidence>
<dbReference type="RefSeq" id="WP_212526448.1">
    <property type="nucleotide sequence ID" value="NZ_JAGSOG010000004.1"/>
</dbReference>
<accession>A0A941EJH6</accession>
<keyword evidence="3" id="KW-1185">Reference proteome</keyword>
<dbReference type="Proteomes" id="UP000675781">
    <property type="component" value="Unassembled WGS sequence"/>
</dbReference>
<proteinExistence type="predicted"/>
<name>A0A941EJH6_9ACTN</name>
<protein>
    <submittedName>
        <fullName evidence="2">Uncharacterized protein</fullName>
    </submittedName>
</protein>
<comment type="caution">
    <text evidence="2">The sequence shown here is derived from an EMBL/GenBank/DDBJ whole genome shotgun (WGS) entry which is preliminary data.</text>
</comment>
<feature type="compositionally biased region" description="Gly residues" evidence="1">
    <location>
        <begin position="95"/>
        <end position="115"/>
    </location>
</feature>
<feature type="region of interest" description="Disordered" evidence="1">
    <location>
        <begin position="83"/>
        <end position="115"/>
    </location>
</feature>
<dbReference type="AlphaFoldDB" id="A0A941EJH6"/>
<evidence type="ECO:0000313" key="2">
    <source>
        <dbReference type="EMBL" id="MBR7831910.1"/>
    </source>
</evidence>
<sequence length="115" mass="11436">MTSEDAGRGRTRRRGAAVPLALGGVFVASLATLAACSSDTDTERCIDTRTNTVIDDKYCADTSTATSYAHWYTGGSGFKIGSKVSGGEEGEHGVARGGLGGHGGEGGGEGGHAGG</sequence>
<gene>
    <name evidence="2" type="ORF">KDL01_01480</name>
</gene>
<evidence type="ECO:0000313" key="3">
    <source>
        <dbReference type="Proteomes" id="UP000675781"/>
    </source>
</evidence>
<dbReference type="EMBL" id="JAGSOG010000004">
    <property type="protein sequence ID" value="MBR7831910.1"/>
    <property type="molecule type" value="Genomic_DNA"/>
</dbReference>
<organism evidence="2 3">
    <name type="scientific">Actinospica durhamensis</name>
    <dbReference type="NCBI Taxonomy" id="1508375"/>
    <lineage>
        <taxon>Bacteria</taxon>
        <taxon>Bacillati</taxon>
        <taxon>Actinomycetota</taxon>
        <taxon>Actinomycetes</taxon>
        <taxon>Catenulisporales</taxon>
        <taxon>Actinospicaceae</taxon>
        <taxon>Actinospica</taxon>
    </lineage>
</organism>